<comment type="cofactor">
    <cofactor evidence="1">
        <name>Mg(2+)</name>
        <dbReference type="ChEBI" id="CHEBI:18420"/>
    </cofactor>
</comment>
<protein>
    <submittedName>
        <fullName evidence="10">Diacylglycerol/lipid kinase family protein</fullName>
        <ecNumber evidence="10">2.7.1.-</ecNumber>
    </submittedName>
</protein>
<proteinExistence type="inferred from homology"/>
<evidence type="ECO:0000256" key="7">
    <source>
        <dbReference type="ARBA" id="ARBA00023209"/>
    </source>
</evidence>
<comment type="caution">
    <text evidence="10">The sequence shown here is derived from an EMBL/GenBank/DDBJ whole genome shotgun (WGS) entry which is preliminary data.</text>
</comment>
<dbReference type="InterPro" id="IPR001206">
    <property type="entry name" value="Diacylglycerol_kinase_cat_dom"/>
</dbReference>
<dbReference type="GO" id="GO:0016301">
    <property type="term" value="F:kinase activity"/>
    <property type="evidence" value="ECO:0007669"/>
    <property type="project" value="UniProtKB-KW"/>
</dbReference>
<comment type="similarity">
    <text evidence="2">Belongs to the diacylglycerol/lipid kinase family.</text>
</comment>
<keyword evidence="4" id="KW-0547">Nucleotide-binding</keyword>
<dbReference type="EMBL" id="JBHUKR010000006">
    <property type="protein sequence ID" value="MFD2417054.1"/>
    <property type="molecule type" value="Genomic_DNA"/>
</dbReference>
<dbReference type="PROSITE" id="PS50146">
    <property type="entry name" value="DAGK"/>
    <property type="match status" value="1"/>
</dbReference>
<dbReference type="InterPro" id="IPR016064">
    <property type="entry name" value="NAD/diacylglycerol_kinase_sf"/>
</dbReference>
<evidence type="ECO:0000256" key="1">
    <source>
        <dbReference type="ARBA" id="ARBA00001946"/>
    </source>
</evidence>
<dbReference type="InterPro" id="IPR050187">
    <property type="entry name" value="Lipid_Phosphate_FormReg"/>
</dbReference>
<evidence type="ECO:0000256" key="3">
    <source>
        <dbReference type="ARBA" id="ARBA00022679"/>
    </source>
</evidence>
<dbReference type="Gene3D" id="2.60.200.40">
    <property type="match status" value="1"/>
</dbReference>
<dbReference type="Pfam" id="PF00781">
    <property type="entry name" value="DAGK_cat"/>
    <property type="match status" value="1"/>
</dbReference>
<dbReference type="PANTHER" id="PTHR12358">
    <property type="entry name" value="SPHINGOSINE KINASE"/>
    <property type="match status" value="1"/>
</dbReference>
<dbReference type="InterPro" id="IPR017438">
    <property type="entry name" value="ATP-NAD_kinase_N"/>
</dbReference>
<keyword evidence="7" id="KW-0594">Phospholipid biosynthesis</keyword>
<keyword evidence="5 10" id="KW-0418">Kinase</keyword>
<keyword evidence="6" id="KW-0067">ATP-binding</keyword>
<dbReference type="Proteomes" id="UP001597417">
    <property type="component" value="Unassembled WGS sequence"/>
</dbReference>
<accession>A0ABW5FPT7</accession>
<keyword evidence="3 10" id="KW-0808">Transferase</keyword>
<keyword evidence="8" id="KW-1208">Phospholipid metabolism</keyword>
<dbReference type="PANTHER" id="PTHR12358:SF106">
    <property type="entry name" value="LIPID KINASE YEGS"/>
    <property type="match status" value="1"/>
</dbReference>
<evidence type="ECO:0000256" key="4">
    <source>
        <dbReference type="ARBA" id="ARBA00022741"/>
    </source>
</evidence>
<dbReference type="InterPro" id="IPR045540">
    <property type="entry name" value="YegS/DAGK_C"/>
</dbReference>
<evidence type="ECO:0000256" key="8">
    <source>
        <dbReference type="ARBA" id="ARBA00023264"/>
    </source>
</evidence>
<keyword evidence="11" id="KW-1185">Reference proteome</keyword>
<dbReference type="Gene3D" id="3.40.50.10330">
    <property type="entry name" value="Probable inorganic polyphosphate/atp-NAD kinase, domain 1"/>
    <property type="match status" value="1"/>
</dbReference>
<dbReference type="Pfam" id="PF19279">
    <property type="entry name" value="YegS_C"/>
    <property type="match status" value="1"/>
</dbReference>
<organism evidence="10 11">
    <name type="scientific">Amycolatopsis pigmentata</name>
    <dbReference type="NCBI Taxonomy" id="450801"/>
    <lineage>
        <taxon>Bacteria</taxon>
        <taxon>Bacillati</taxon>
        <taxon>Actinomycetota</taxon>
        <taxon>Actinomycetes</taxon>
        <taxon>Pseudonocardiales</taxon>
        <taxon>Pseudonocardiaceae</taxon>
        <taxon>Amycolatopsis</taxon>
    </lineage>
</organism>
<reference evidence="11" key="1">
    <citation type="journal article" date="2019" name="Int. J. Syst. Evol. Microbiol.">
        <title>The Global Catalogue of Microorganisms (GCM) 10K type strain sequencing project: providing services to taxonomists for standard genome sequencing and annotation.</title>
        <authorList>
            <consortium name="The Broad Institute Genomics Platform"/>
            <consortium name="The Broad Institute Genome Sequencing Center for Infectious Disease"/>
            <person name="Wu L."/>
            <person name="Ma J."/>
        </authorList>
    </citation>
    <scope>NUCLEOTIDE SEQUENCE [LARGE SCALE GENOMIC DNA]</scope>
    <source>
        <strain evidence="11">CGMCC 4.7645</strain>
    </source>
</reference>
<dbReference type="EC" id="2.7.1.-" evidence="10"/>
<evidence type="ECO:0000256" key="5">
    <source>
        <dbReference type="ARBA" id="ARBA00022777"/>
    </source>
</evidence>
<keyword evidence="7" id="KW-0443">Lipid metabolism</keyword>
<evidence type="ECO:0000313" key="10">
    <source>
        <dbReference type="EMBL" id="MFD2417054.1"/>
    </source>
</evidence>
<feature type="domain" description="DAGKc" evidence="9">
    <location>
        <begin position="1"/>
        <end position="131"/>
    </location>
</feature>
<evidence type="ECO:0000256" key="2">
    <source>
        <dbReference type="ARBA" id="ARBA00005983"/>
    </source>
</evidence>
<evidence type="ECO:0000313" key="11">
    <source>
        <dbReference type="Proteomes" id="UP001597417"/>
    </source>
</evidence>
<dbReference type="RefSeq" id="WP_378264405.1">
    <property type="nucleotide sequence ID" value="NZ_JBHUKR010000006.1"/>
</dbReference>
<gene>
    <name evidence="10" type="ORF">ACFSXZ_12045</name>
</gene>
<evidence type="ECO:0000256" key="6">
    <source>
        <dbReference type="ARBA" id="ARBA00022840"/>
    </source>
</evidence>
<name>A0ABW5FPT7_9PSEU</name>
<dbReference type="SUPFAM" id="SSF111331">
    <property type="entry name" value="NAD kinase/diacylglycerol kinase-like"/>
    <property type="match status" value="1"/>
</dbReference>
<sequence>MRAALVVHAGAGRGAGARIAGTVATRLRDSVDRLDLVVAPGVAEFREAMSARAGELDALIVLGGDGTAHEAVQFCAGTSTALGLVPVGSGNDLARGLGLSLDPLCALDTVVSALRTGLRRRADLGRADGRWFATVLCAGFDAGVSERARTMTWPGGTHRYDLATLAELRSWRAKSLCVRTETETFELEATMIAAGNTPFYGGGIPICPGALAADGLFDVTLVGRVGRAELLRMLPHLRGGAHVGRPGVRTFRAREIALSGDFLAAADGEPLGSLPVVARCVPGALTLLG</sequence>
<evidence type="ECO:0000259" key="9">
    <source>
        <dbReference type="PROSITE" id="PS50146"/>
    </source>
</evidence>
<keyword evidence="7" id="KW-0444">Lipid biosynthesis</keyword>